<dbReference type="HOGENOM" id="CLU_2075396_0_0_1"/>
<reference evidence="3" key="1">
    <citation type="journal article" date="2012" name="Nature">
        <title>The oyster genome reveals stress adaptation and complexity of shell formation.</title>
        <authorList>
            <person name="Zhang G."/>
            <person name="Fang X."/>
            <person name="Guo X."/>
            <person name="Li L."/>
            <person name="Luo R."/>
            <person name="Xu F."/>
            <person name="Yang P."/>
            <person name="Zhang L."/>
            <person name="Wang X."/>
            <person name="Qi H."/>
            <person name="Xiong Z."/>
            <person name="Que H."/>
            <person name="Xie Y."/>
            <person name="Holland P.W."/>
            <person name="Paps J."/>
            <person name="Zhu Y."/>
            <person name="Wu F."/>
            <person name="Chen Y."/>
            <person name="Wang J."/>
            <person name="Peng C."/>
            <person name="Meng J."/>
            <person name="Yang L."/>
            <person name="Liu J."/>
            <person name="Wen B."/>
            <person name="Zhang N."/>
            <person name="Huang Z."/>
            <person name="Zhu Q."/>
            <person name="Feng Y."/>
            <person name="Mount A."/>
            <person name="Hedgecock D."/>
            <person name="Xu Z."/>
            <person name="Liu Y."/>
            <person name="Domazet-Loso T."/>
            <person name="Du Y."/>
            <person name="Sun X."/>
            <person name="Zhang S."/>
            <person name="Liu B."/>
            <person name="Cheng P."/>
            <person name="Jiang X."/>
            <person name="Li J."/>
            <person name="Fan D."/>
            <person name="Wang W."/>
            <person name="Fu W."/>
            <person name="Wang T."/>
            <person name="Wang B."/>
            <person name="Zhang J."/>
            <person name="Peng Z."/>
            <person name="Li Y."/>
            <person name="Li N."/>
            <person name="Wang J."/>
            <person name="Chen M."/>
            <person name="He Y."/>
            <person name="Tan F."/>
            <person name="Song X."/>
            <person name="Zheng Q."/>
            <person name="Huang R."/>
            <person name="Yang H."/>
            <person name="Du X."/>
            <person name="Chen L."/>
            <person name="Yang M."/>
            <person name="Gaffney P.M."/>
            <person name="Wang S."/>
            <person name="Luo L."/>
            <person name="She Z."/>
            <person name="Ming Y."/>
            <person name="Huang W."/>
            <person name="Zhang S."/>
            <person name="Huang B."/>
            <person name="Zhang Y."/>
            <person name="Qu T."/>
            <person name="Ni P."/>
            <person name="Miao G."/>
            <person name="Wang J."/>
            <person name="Wang Q."/>
            <person name="Steinberg C.E."/>
            <person name="Wang H."/>
            <person name="Li N."/>
            <person name="Qian L."/>
            <person name="Zhang G."/>
            <person name="Li Y."/>
            <person name="Yang H."/>
            <person name="Liu X."/>
            <person name="Wang J."/>
            <person name="Yin Y."/>
            <person name="Wang J."/>
        </authorList>
    </citation>
    <scope>NUCLEOTIDE SEQUENCE [LARGE SCALE GENOMIC DNA]</scope>
    <source>
        <strain evidence="3">05x7-T-G4-1.051#20</strain>
    </source>
</reference>
<keyword evidence="3" id="KW-0675">Receptor</keyword>
<evidence type="ECO:0000256" key="1">
    <source>
        <dbReference type="ARBA" id="ARBA00022574"/>
    </source>
</evidence>
<dbReference type="InterPro" id="IPR045151">
    <property type="entry name" value="DCAF8"/>
</dbReference>
<dbReference type="AlphaFoldDB" id="K1QCQ6"/>
<dbReference type="EMBL" id="JH817525">
    <property type="protein sequence ID" value="EKC26525.1"/>
    <property type="molecule type" value="Genomic_DNA"/>
</dbReference>
<sequence>MSGSDCGHIFIWDRYTAKLAMLLEADRHVVNCLQPHPIDPTSSGIDYDIKLWMPLEENPHFEEEIAAEIMRRNEVMLEETRDTITVPAAFMLRVLASLNQIRAGNLITHCYPTLNYTS</sequence>
<protein>
    <submittedName>
        <fullName evidence="3">Nuclear receptor interaction protein</fullName>
    </submittedName>
</protein>
<keyword evidence="2" id="KW-0677">Repeat</keyword>
<dbReference type="GO" id="GO:0005737">
    <property type="term" value="C:cytoplasm"/>
    <property type="evidence" value="ECO:0007669"/>
    <property type="project" value="TreeGrafter"/>
</dbReference>
<proteinExistence type="predicted"/>
<gene>
    <name evidence="3" type="ORF">CGI_10000778</name>
</gene>
<name>K1QCQ6_MAGGI</name>
<dbReference type="PANTHER" id="PTHR15574:SF39">
    <property type="entry name" value="DDB1- AND CUL4-ASSOCIATED FACTOR 6"/>
    <property type="match status" value="1"/>
</dbReference>
<evidence type="ECO:0000256" key="2">
    <source>
        <dbReference type="ARBA" id="ARBA00022737"/>
    </source>
</evidence>
<dbReference type="InParanoid" id="K1QCQ6"/>
<dbReference type="GO" id="GO:0080008">
    <property type="term" value="C:Cul4-RING E3 ubiquitin ligase complex"/>
    <property type="evidence" value="ECO:0007669"/>
    <property type="project" value="TreeGrafter"/>
</dbReference>
<dbReference type="PANTHER" id="PTHR15574">
    <property type="entry name" value="WD REPEAT DOMAIN-CONTAINING FAMILY"/>
    <property type="match status" value="1"/>
</dbReference>
<evidence type="ECO:0000313" key="3">
    <source>
        <dbReference type="EMBL" id="EKC26525.1"/>
    </source>
</evidence>
<accession>K1QCQ6</accession>
<dbReference type="GO" id="GO:0045944">
    <property type="term" value="P:positive regulation of transcription by RNA polymerase II"/>
    <property type="evidence" value="ECO:0007669"/>
    <property type="project" value="TreeGrafter"/>
</dbReference>
<organism evidence="3">
    <name type="scientific">Magallana gigas</name>
    <name type="common">Pacific oyster</name>
    <name type="synonym">Crassostrea gigas</name>
    <dbReference type="NCBI Taxonomy" id="29159"/>
    <lineage>
        <taxon>Eukaryota</taxon>
        <taxon>Metazoa</taxon>
        <taxon>Spiralia</taxon>
        <taxon>Lophotrochozoa</taxon>
        <taxon>Mollusca</taxon>
        <taxon>Bivalvia</taxon>
        <taxon>Autobranchia</taxon>
        <taxon>Pteriomorphia</taxon>
        <taxon>Ostreida</taxon>
        <taxon>Ostreoidea</taxon>
        <taxon>Ostreidae</taxon>
        <taxon>Magallana</taxon>
    </lineage>
</organism>
<keyword evidence="1" id="KW-0853">WD repeat</keyword>